<proteinExistence type="predicted"/>
<feature type="chain" id="PRO_5020039566" evidence="2">
    <location>
        <begin position="20"/>
        <end position="179"/>
    </location>
</feature>
<dbReference type="EMBL" id="BGZK01000677">
    <property type="protein sequence ID" value="GBP55754.1"/>
    <property type="molecule type" value="Genomic_DNA"/>
</dbReference>
<dbReference type="AlphaFoldDB" id="A0A4C1X094"/>
<evidence type="ECO:0000313" key="4">
    <source>
        <dbReference type="Proteomes" id="UP000299102"/>
    </source>
</evidence>
<dbReference type="OrthoDB" id="7474798at2759"/>
<keyword evidence="1" id="KW-0175">Coiled coil</keyword>
<name>A0A4C1X094_EUMVA</name>
<accession>A0A4C1X094</accession>
<evidence type="ECO:0000313" key="3">
    <source>
        <dbReference type="EMBL" id="GBP55754.1"/>
    </source>
</evidence>
<feature type="coiled-coil region" evidence="1">
    <location>
        <begin position="112"/>
        <end position="170"/>
    </location>
</feature>
<dbReference type="Proteomes" id="UP000299102">
    <property type="component" value="Unassembled WGS sequence"/>
</dbReference>
<reference evidence="3 4" key="1">
    <citation type="journal article" date="2019" name="Commun. Biol.">
        <title>The bagworm genome reveals a unique fibroin gene that provides high tensile strength.</title>
        <authorList>
            <person name="Kono N."/>
            <person name="Nakamura H."/>
            <person name="Ohtoshi R."/>
            <person name="Tomita M."/>
            <person name="Numata K."/>
            <person name="Arakawa K."/>
        </authorList>
    </citation>
    <scope>NUCLEOTIDE SEQUENCE [LARGE SCALE GENOMIC DNA]</scope>
</reference>
<sequence length="179" mass="20419">MLWKCVQFLVLSSVNGGRARDVTAARRLTQKLKRKGCDGAGPARDRRDRCESRTTNPIWSRSFAAMTTRAVGSRWGAFRKQTGKQENAAAPDAGAARRVPEITGLGRGKRARLKLKGELAELDIKCNDLRDQRDRLQRLGNGTDDWRNQYARSLLRIEALREELQNSRIRTLKLQHHWI</sequence>
<evidence type="ECO:0000256" key="1">
    <source>
        <dbReference type="SAM" id="Coils"/>
    </source>
</evidence>
<organism evidence="3 4">
    <name type="scientific">Eumeta variegata</name>
    <name type="common">Bagworm moth</name>
    <name type="synonym">Eumeta japonica</name>
    <dbReference type="NCBI Taxonomy" id="151549"/>
    <lineage>
        <taxon>Eukaryota</taxon>
        <taxon>Metazoa</taxon>
        <taxon>Ecdysozoa</taxon>
        <taxon>Arthropoda</taxon>
        <taxon>Hexapoda</taxon>
        <taxon>Insecta</taxon>
        <taxon>Pterygota</taxon>
        <taxon>Neoptera</taxon>
        <taxon>Endopterygota</taxon>
        <taxon>Lepidoptera</taxon>
        <taxon>Glossata</taxon>
        <taxon>Ditrysia</taxon>
        <taxon>Tineoidea</taxon>
        <taxon>Psychidae</taxon>
        <taxon>Oiketicinae</taxon>
        <taxon>Eumeta</taxon>
    </lineage>
</organism>
<gene>
    <name evidence="3" type="ORF">EVAR_23565_1</name>
</gene>
<keyword evidence="4" id="KW-1185">Reference proteome</keyword>
<comment type="caution">
    <text evidence="3">The sequence shown here is derived from an EMBL/GenBank/DDBJ whole genome shotgun (WGS) entry which is preliminary data.</text>
</comment>
<keyword evidence="2" id="KW-0732">Signal</keyword>
<evidence type="ECO:0000256" key="2">
    <source>
        <dbReference type="SAM" id="SignalP"/>
    </source>
</evidence>
<protein>
    <submittedName>
        <fullName evidence="3">Uncharacterized protein</fullName>
    </submittedName>
</protein>
<feature type="signal peptide" evidence="2">
    <location>
        <begin position="1"/>
        <end position="19"/>
    </location>
</feature>